<gene>
    <name evidence="8" type="ORF">ACFSGJ_03280</name>
</gene>
<keyword evidence="3 6" id="KW-0812">Transmembrane</keyword>
<dbReference type="RefSeq" id="WP_390259448.1">
    <property type="nucleotide sequence ID" value="NZ_JBHUGH010000002.1"/>
</dbReference>
<keyword evidence="4 6" id="KW-1133">Transmembrane helix</keyword>
<dbReference type="InterPro" id="IPR037185">
    <property type="entry name" value="EmrE-like"/>
</dbReference>
<feature type="domain" description="EamA" evidence="7">
    <location>
        <begin position="16"/>
        <end position="147"/>
    </location>
</feature>
<dbReference type="PANTHER" id="PTHR22911">
    <property type="entry name" value="ACYL-MALONYL CONDENSING ENZYME-RELATED"/>
    <property type="match status" value="1"/>
</dbReference>
<keyword evidence="5 6" id="KW-0472">Membrane</keyword>
<feature type="transmembrane region" description="Helical" evidence="6">
    <location>
        <begin position="220"/>
        <end position="238"/>
    </location>
</feature>
<feature type="domain" description="EamA" evidence="7">
    <location>
        <begin position="164"/>
        <end position="291"/>
    </location>
</feature>
<dbReference type="SUPFAM" id="SSF103481">
    <property type="entry name" value="Multidrug resistance efflux transporter EmrE"/>
    <property type="match status" value="2"/>
</dbReference>
<name>A0ABW4S1M5_9RHOB</name>
<feature type="transmembrane region" description="Helical" evidence="6">
    <location>
        <begin position="20"/>
        <end position="38"/>
    </location>
</feature>
<feature type="transmembrane region" description="Helical" evidence="6">
    <location>
        <begin position="250"/>
        <end position="269"/>
    </location>
</feature>
<evidence type="ECO:0000256" key="3">
    <source>
        <dbReference type="ARBA" id="ARBA00022692"/>
    </source>
</evidence>
<feature type="transmembrane region" description="Helical" evidence="6">
    <location>
        <begin position="192"/>
        <end position="214"/>
    </location>
</feature>
<sequence length="312" mass="33681">MRAEPETAPPPDRPLAGVPWLIADMVLVTAMTVLVKMQGATYPAVQMVFIRALIGLLAILPLIWRRRRDFLTMRQPLRNAGRVACNALALTMNFAAVTALPLALVNAIGFTRPVVSMVLAVAILGERIGRIRWIGGGIAFLGVLFLIAPEVRTLPPGALIFNVGLLAAFGSVFFGSMAAIQTRALRGESTTVMMVFYTLGLVVLTAGPAIWVWAPVRPGDWPALLAIGVLAQTAQYFFLRAYRGTEAGMLAPFGYLSILLAGAAGWVFFDERPHPEMLIGAAIIIAALHLIWRSERRRRASGRAGGATDKNL</sequence>
<protein>
    <submittedName>
        <fullName evidence="8">DMT family transporter</fullName>
    </submittedName>
</protein>
<dbReference type="Pfam" id="PF00892">
    <property type="entry name" value="EamA"/>
    <property type="match status" value="2"/>
</dbReference>
<comment type="similarity">
    <text evidence="2">Belongs to the drug/metabolite transporter (DMT) superfamily. 10 TMS drug/metabolite exporter (DME) (TC 2.A.7.3) family.</text>
</comment>
<feature type="transmembrane region" description="Helical" evidence="6">
    <location>
        <begin position="131"/>
        <end position="148"/>
    </location>
</feature>
<comment type="subcellular location">
    <subcellularLocation>
        <location evidence="1">Membrane</location>
        <topology evidence="1">Multi-pass membrane protein</topology>
    </subcellularLocation>
</comment>
<dbReference type="EMBL" id="JBHUGH010000002">
    <property type="protein sequence ID" value="MFD1911233.1"/>
    <property type="molecule type" value="Genomic_DNA"/>
</dbReference>
<feature type="transmembrane region" description="Helical" evidence="6">
    <location>
        <begin position="275"/>
        <end position="292"/>
    </location>
</feature>
<feature type="transmembrane region" description="Helical" evidence="6">
    <location>
        <begin position="160"/>
        <end position="180"/>
    </location>
</feature>
<evidence type="ECO:0000256" key="5">
    <source>
        <dbReference type="ARBA" id="ARBA00023136"/>
    </source>
</evidence>
<dbReference type="Proteomes" id="UP001597353">
    <property type="component" value="Unassembled WGS sequence"/>
</dbReference>
<evidence type="ECO:0000313" key="8">
    <source>
        <dbReference type="EMBL" id="MFD1911233.1"/>
    </source>
</evidence>
<proteinExistence type="inferred from homology"/>
<evidence type="ECO:0000256" key="2">
    <source>
        <dbReference type="ARBA" id="ARBA00009853"/>
    </source>
</evidence>
<keyword evidence="9" id="KW-1185">Reference proteome</keyword>
<accession>A0ABW4S1M5</accession>
<feature type="transmembrane region" description="Helical" evidence="6">
    <location>
        <begin position="83"/>
        <end position="101"/>
    </location>
</feature>
<evidence type="ECO:0000256" key="6">
    <source>
        <dbReference type="SAM" id="Phobius"/>
    </source>
</evidence>
<dbReference type="PANTHER" id="PTHR22911:SF6">
    <property type="entry name" value="SOLUTE CARRIER FAMILY 35 MEMBER G1"/>
    <property type="match status" value="1"/>
</dbReference>
<evidence type="ECO:0000313" key="9">
    <source>
        <dbReference type="Proteomes" id="UP001597353"/>
    </source>
</evidence>
<dbReference type="Gene3D" id="1.10.3730.20">
    <property type="match status" value="1"/>
</dbReference>
<evidence type="ECO:0000256" key="1">
    <source>
        <dbReference type="ARBA" id="ARBA00004141"/>
    </source>
</evidence>
<feature type="transmembrane region" description="Helical" evidence="6">
    <location>
        <begin position="44"/>
        <end position="63"/>
    </location>
</feature>
<comment type="caution">
    <text evidence="8">The sequence shown here is derived from an EMBL/GenBank/DDBJ whole genome shotgun (WGS) entry which is preliminary data.</text>
</comment>
<evidence type="ECO:0000259" key="7">
    <source>
        <dbReference type="Pfam" id="PF00892"/>
    </source>
</evidence>
<evidence type="ECO:0000256" key="4">
    <source>
        <dbReference type="ARBA" id="ARBA00022989"/>
    </source>
</evidence>
<dbReference type="InterPro" id="IPR000620">
    <property type="entry name" value="EamA_dom"/>
</dbReference>
<reference evidence="9" key="1">
    <citation type="journal article" date="2019" name="Int. J. Syst. Evol. Microbiol.">
        <title>The Global Catalogue of Microorganisms (GCM) 10K type strain sequencing project: providing services to taxonomists for standard genome sequencing and annotation.</title>
        <authorList>
            <consortium name="The Broad Institute Genomics Platform"/>
            <consortium name="The Broad Institute Genome Sequencing Center for Infectious Disease"/>
            <person name="Wu L."/>
            <person name="Ma J."/>
        </authorList>
    </citation>
    <scope>NUCLEOTIDE SEQUENCE [LARGE SCALE GENOMIC DNA]</scope>
    <source>
        <strain evidence="9">CGMCC 4.7242</strain>
    </source>
</reference>
<organism evidence="8 9">
    <name type="scientific">Halodurantibacterium flavum</name>
    <dbReference type="NCBI Taxonomy" id="1382802"/>
    <lineage>
        <taxon>Bacteria</taxon>
        <taxon>Pseudomonadati</taxon>
        <taxon>Pseudomonadota</taxon>
        <taxon>Alphaproteobacteria</taxon>
        <taxon>Rhodobacterales</taxon>
        <taxon>Paracoccaceae</taxon>
        <taxon>Halodurantibacterium</taxon>
    </lineage>
</organism>